<sequence>CAYLSGSSNGGTGFIPVYTPDGHVYTGTKYTNTGTHYPGGTMTGTGGPGTGTFTGTGTGTGGTGTGTGGTGTGTGGTLIGDGHGGTMIGTGTGGTGAGGTMIGGSCVDKPGTNCASYGKTVCSDSKYTGWVQDNCCAYCSTSGMTSGGTVVNTGTGAGHVGQSTGCVYNNQVYQQGQKWKDGCKYQCTCTNASSGM</sequence>
<dbReference type="SMR" id="A2I5B8"/>
<feature type="region of interest" description="Disordered" evidence="1">
    <location>
        <begin position="36"/>
        <end position="77"/>
    </location>
</feature>
<proteinExistence type="evidence at transcript level"/>
<feature type="non-terminal residue" evidence="2">
    <location>
        <position position="196"/>
    </location>
</feature>
<organism evidence="2">
    <name type="scientific">Mytilus galloprovincialis</name>
    <name type="common">Mediterranean mussel</name>
    <dbReference type="NCBI Taxonomy" id="29158"/>
    <lineage>
        <taxon>Eukaryota</taxon>
        <taxon>Metazoa</taxon>
        <taxon>Spiralia</taxon>
        <taxon>Lophotrochozoa</taxon>
        <taxon>Mollusca</taxon>
        <taxon>Bivalvia</taxon>
        <taxon>Autobranchia</taxon>
        <taxon>Pteriomorphia</taxon>
        <taxon>Mytilida</taxon>
        <taxon>Mytiloidea</taxon>
        <taxon>Mytilidae</taxon>
        <taxon>Mytilinae</taxon>
        <taxon>Mytilus</taxon>
    </lineage>
</organism>
<evidence type="ECO:0000256" key="1">
    <source>
        <dbReference type="SAM" id="MobiDB-lite"/>
    </source>
</evidence>
<reference evidence="2" key="1">
    <citation type="submission" date="2006-10" db="EMBL/GenBank/DDBJ databases">
        <title>Cloning of the period clock protein in the mussel Mytilus galloprovincialis.</title>
        <authorList>
            <person name="Raingeard D."/>
            <person name="Cancio I."/>
            <person name="Cajaraville M.P."/>
        </authorList>
    </citation>
    <scope>NUCLEOTIDE SEQUENCE</scope>
</reference>
<accession>A2I5B8</accession>
<feature type="compositionally biased region" description="Gly residues" evidence="1">
    <location>
        <begin position="41"/>
        <end position="77"/>
    </location>
</feature>
<protein>
    <submittedName>
        <fullName evidence="2">Putative period clock protein</fullName>
    </submittedName>
</protein>
<dbReference type="AlphaFoldDB" id="A2I5B8"/>
<dbReference type="EMBL" id="EF080939">
    <property type="protein sequence ID" value="ABM66066.1"/>
    <property type="molecule type" value="mRNA"/>
</dbReference>
<name>A2I5B8_MYTGA</name>
<feature type="non-terminal residue" evidence="2">
    <location>
        <position position="1"/>
    </location>
</feature>
<evidence type="ECO:0000313" key="2">
    <source>
        <dbReference type="EMBL" id="ABM66066.1"/>
    </source>
</evidence>